<dbReference type="InterPro" id="IPR011032">
    <property type="entry name" value="GroES-like_sf"/>
</dbReference>
<dbReference type="InterPro" id="IPR002328">
    <property type="entry name" value="ADH_Zn_CS"/>
</dbReference>
<proteinExistence type="inferred from homology"/>
<organism evidence="7 8">
    <name type="scientific">Paraburkholderia monticola</name>
    <dbReference type="NCBI Taxonomy" id="1399968"/>
    <lineage>
        <taxon>Bacteria</taxon>
        <taxon>Pseudomonadati</taxon>
        <taxon>Pseudomonadota</taxon>
        <taxon>Betaproteobacteria</taxon>
        <taxon>Burkholderiales</taxon>
        <taxon>Burkholderiaceae</taxon>
        <taxon>Paraburkholderia</taxon>
    </lineage>
</organism>
<keyword evidence="8" id="KW-1185">Reference proteome</keyword>
<feature type="domain" description="Alcohol dehydrogenase-like N-terminal" evidence="6">
    <location>
        <begin position="33"/>
        <end position="153"/>
    </location>
</feature>
<evidence type="ECO:0000256" key="2">
    <source>
        <dbReference type="ARBA" id="ARBA00022833"/>
    </source>
</evidence>
<dbReference type="PANTHER" id="PTHR43401">
    <property type="entry name" value="L-THREONINE 3-DEHYDROGENASE"/>
    <property type="match status" value="1"/>
</dbReference>
<dbReference type="InterPro" id="IPR013149">
    <property type="entry name" value="ADH-like_C"/>
</dbReference>
<feature type="domain" description="Alcohol dehydrogenase-like C-terminal" evidence="5">
    <location>
        <begin position="195"/>
        <end position="324"/>
    </location>
</feature>
<dbReference type="Pfam" id="PF00107">
    <property type="entry name" value="ADH_zinc_N"/>
    <property type="match status" value="1"/>
</dbReference>
<dbReference type="RefSeq" id="WP_062130355.1">
    <property type="nucleotide sequence ID" value="NZ_LRBG01000031.1"/>
</dbReference>
<keyword evidence="2 4" id="KW-0862">Zinc</keyword>
<keyword evidence="3" id="KW-0560">Oxidoreductase</keyword>
<evidence type="ECO:0000256" key="4">
    <source>
        <dbReference type="RuleBase" id="RU361277"/>
    </source>
</evidence>
<reference evidence="7 8" key="1">
    <citation type="journal article" date="2015" name="Int. J. Syst. Evol. Microbiol.">
        <title>Burkholderia monticola sp. nov., isolated from mountain soil.</title>
        <authorList>
            <person name="Baek I."/>
            <person name="Seo B."/>
            <person name="Lee I."/>
            <person name="Yi H."/>
            <person name="Chun J."/>
        </authorList>
    </citation>
    <scope>NUCLEOTIDE SEQUENCE [LARGE SCALE GENOMIC DNA]</scope>
    <source>
        <strain evidence="7 8">JC2948</strain>
    </source>
</reference>
<dbReference type="InterPro" id="IPR013154">
    <property type="entry name" value="ADH-like_N"/>
</dbReference>
<dbReference type="Gene3D" id="3.40.50.720">
    <property type="entry name" value="NAD(P)-binding Rossmann-like Domain"/>
    <property type="match status" value="1"/>
</dbReference>
<dbReference type="Proteomes" id="UP000075613">
    <property type="component" value="Unassembled WGS sequence"/>
</dbReference>
<comment type="similarity">
    <text evidence="4">Belongs to the zinc-containing alcohol dehydrogenase family.</text>
</comment>
<dbReference type="OrthoDB" id="5484143at2"/>
<evidence type="ECO:0000259" key="5">
    <source>
        <dbReference type="Pfam" id="PF00107"/>
    </source>
</evidence>
<evidence type="ECO:0000259" key="6">
    <source>
        <dbReference type="Pfam" id="PF08240"/>
    </source>
</evidence>
<evidence type="ECO:0000313" key="8">
    <source>
        <dbReference type="Proteomes" id="UP000075613"/>
    </source>
</evidence>
<evidence type="ECO:0000256" key="1">
    <source>
        <dbReference type="ARBA" id="ARBA00022723"/>
    </source>
</evidence>
<keyword evidence="1 4" id="KW-0479">Metal-binding</keyword>
<protein>
    <submittedName>
        <fullName evidence="7">Alcohol dehydrogenase</fullName>
    </submittedName>
</protein>
<evidence type="ECO:0000256" key="3">
    <source>
        <dbReference type="ARBA" id="ARBA00023002"/>
    </source>
</evidence>
<dbReference type="STRING" id="1399968.CI15_20680"/>
<dbReference type="GO" id="GO:0016491">
    <property type="term" value="F:oxidoreductase activity"/>
    <property type="evidence" value="ECO:0007669"/>
    <property type="project" value="UniProtKB-KW"/>
</dbReference>
<dbReference type="InterPro" id="IPR050129">
    <property type="entry name" value="Zn_alcohol_dh"/>
</dbReference>
<accession>A0A149PKK9</accession>
<dbReference type="AlphaFoldDB" id="A0A149PKK9"/>
<dbReference type="Gene3D" id="3.90.180.10">
    <property type="entry name" value="Medium-chain alcohol dehydrogenases, catalytic domain"/>
    <property type="match status" value="1"/>
</dbReference>
<comment type="caution">
    <text evidence="7">The sequence shown here is derived from an EMBL/GenBank/DDBJ whole genome shotgun (WGS) entry which is preliminary data.</text>
</comment>
<dbReference type="SUPFAM" id="SSF51735">
    <property type="entry name" value="NAD(P)-binding Rossmann-fold domains"/>
    <property type="match status" value="1"/>
</dbReference>
<dbReference type="PROSITE" id="PS00059">
    <property type="entry name" value="ADH_ZINC"/>
    <property type="match status" value="1"/>
</dbReference>
<evidence type="ECO:0000313" key="7">
    <source>
        <dbReference type="EMBL" id="KXU85572.1"/>
    </source>
</evidence>
<name>A0A149PKK9_9BURK</name>
<sequence>MGDPTVLAAVAVAPGVTALRELPRPTLNSVSGLLEVEVTGVCGSDWGFYDQYVRARGPLVIGHETVGRIAEAGRDALAAWGVKEGDRLVLEEYIPCGHCEFCRAGEFRHCKMTEWRSGGLRYGATELNRAPGLWGGFAQYQYLHPNTVFHRVPDDLEGRYAALALPVANGIEWTRLQGNAGPGDIVVVQGPGQQGLACVIAARAAGVAMIIVTGLSNDNDRERLRFARMLGADHTIEIGKDDLLETLAEITNGRMADLVLECTGAEAAVNSAFQIVRKTGRVVLGGHLSKPMESFNLNQIVNKFLTVRGMRGHSYQSVELALGMIQRNEHNVREMSTKIFPLEATDAAIRAQASLGPEPVIHCCVDPWA</sequence>
<gene>
    <name evidence="7" type="ORF">CI15_20680</name>
</gene>
<dbReference type="PANTHER" id="PTHR43401:SF2">
    <property type="entry name" value="L-THREONINE 3-DEHYDROGENASE"/>
    <property type="match status" value="1"/>
</dbReference>
<comment type="cofactor">
    <cofactor evidence="4">
        <name>Zn(2+)</name>
        <dbReference type="ChEBI" id="CHEBI:29105"/>
    </cofactor>
</comment>
<dbReference type="EMBL" id="LRBG01000031">
    <property type="protein sequence ID" value="KXU85572.1"/>
    <property type="molecule type" value="Genomic_DNA"/>
</dbReference>
<dbReference type="Pfam" id="PF08240">
    <property type="entry name" value="ADH_N"/>
    <property type="match status" value="1"/>
</dbReference>
<dbReference type="GO" id="GO:0008270">
    <property type="term" value="F:zinc ion binding"/>
    <property type="evidence" value="ECO:0007669"/>
    <property type="project" value="InterPro"/>
</dbReference>
<dbReference type="InterPro" id="IPR036291">
    <property type="entry name" value="NAD(P)-bd_dom_sf"/>
</dbReference>
<dbReference type="SUPFAM" id="SSF50129">
    <property type="entry name" value="GroES-like"/>
    <property type="match status" value="1"/>
</dbReference>